<keyword evidence="7" id="KW-1185">Reference proteome</keyword>
<dbReference type="Proteomes" id="UP000594454">
    <property type="component" value="Chromosome 1"/>
</dbReference>
<dbReference type="InParanoid" id="A0A7R8UDS7"/>
<evidence type="ECO:0000313" key="7">
    <source>
        <dbReference type="Proteomes" id="UP000594454"/>
    </source>
</evidence>
<dbReference type="PANTHER" id="PTHR23402:SF1">
    <property type="entry name" value="PYROGLUTAMYL-PEPTIDASE I"/>
    <property type="match status" value="1"/>
</dbReference>
<dbReference type="FunCoup" id="A0A7R8UDS7">
    <property type="interactions" value="102"/>
</dbReference>
<evidence type="ECO:0000256" key="3">
    <source>
        <dbReference type="ARBA" id="ARBA00022670"/>
    </source>
</evidence>
<accession>A0A7R8UDS7</accession>
<dbReference type="GO" id="GO:0016920">
    <property type="term" value="F:pyroglutamyl-peptidase activity"/>
    <property type="evidence" value="ECO:0007669"/>
    <property type="project" value="InterPro"/>
</dbReference>
<keyword evidence="2" id="KW-0963">Cytoplasm</keyword>
<dbReference type="PANTHER" id="PTHR23402">
    <property type="entry name" value="PROTEASE FAMILY C15 PYROGLUTAMYL-PEPTIDASE I-RELATED"/>
    <property type="match status" value="1"/>
</dbReference>
<keyword evidence="3" id="KW-0645">Protease</keyword>
<evidence type="ECO:0008006" key="8">
    <source>
        <dbReference type="Google" id="ProtNLM"/>
    </source>
</evidence>
<dbReference type="OrthoDB" id="407146at2759"/>
<dbReference type="CDD" id="cd00501">
    <property type="entry name" value="Peptidase_C15"/>
    <property type="match status" value="1"/>
</dbReference>
<dbReference type="Gene3D" id="3.40.630.20">
    <property type="entry name" value="Peptidase C15, pyroglutamyl peptidase I-like"/>
    <property type="match status" value="1"/>
</dbReference>
<dbReference type="InterPro" id="IPR016125">
    <property type="entry name" value="Peptidase_C15-like"/>
</dbReference>
<dbReference type="SUPFAM" id="SSF53182">
    <property type="entry name" value="Pyrrolidone carboxyl peptidase (pyroglutamate aminopeptidase)"/>
    <property type="match status" value="1"/>
</dbReference>
<evidence type="ECO:0000256" key="4">
    <source>
        <dbReference type="ARBA" id="ARBA00022801"/>
    </source>
</evidence>
<dbReference type="PIRSF" id="PIRSF015592">
    <property type="entry name" value="Prld-crbxl_pptds"/>
    <property type="match status" value="1"/>
</dbReference>
<gene>
    <name evidence="6" type="ORF">HERILL_LOCUS2158</name>
</gene>
<evidence type="ECO:0000313" key="6">
    <source>
        <dbReference type="EMBL" id="CAD7078917.1"/>
    </source>
</evidence>
<comment type="similarity">
    <text evidence="1">Belongs to the peptidase C15 family.</text>
</comment>
<dbReference type="GO" id="GO:0005829">
    <property type="term" value="C:cytosol"/>
    <property type="evidence" value="ECO:0007669"/>
    <property type="project" value="InterPro"/>
</dbReference>
<dbReference type="InterPro" id="IPR000816">
    <property type="entry name" value="Peptidase_C15"/>
</dbReference>
<evidence type="ECO:0000256" key="1">
    <source>
        <dbReference type="ARBA" id="ARBA00006641"/>
    </source>
</evidence>
<dbReference type="EMBL" id="LR899009">
    <property type="protein sequence ID" value="CAD7078917.1"/>
    <property type="molecule type" value="Genomic_DNA"/>
</dbReference>
<proteinExistence type="inferred from homology"/>
<name>A0A7R8UDS7_HERIL</name>
<dbReference type="GO" id="GO:0006508">
    <property type="term" value="P:proteolysis"/>
    <property type="evidence" value="ECO:0007669"/>
    <property type="project" value="UniProtKB-KW"/>
</dbReference>
<protein>
    <recommendedName>
        <fullName evidence="8">Pyroglutamyl-peptidase 1</fullName>
    </recommendedName>
</protein>
<evidence type="ECO:0000256" key="5">
    <source>
        <dbReference type="ARBA" id="ARBA00022807"/>
    </source>
</evidence>
<dbReference type="Pfam" id="PF01470">
    <property type="entry name" value="Peptidase_C15"/>
    <property type="match status" value="1"/>
</dbReference>
<evidence type="ECO:0000256" key="2">
    <source>
        <dbReference type="ARBA" id="ARBA00022490"/>
    </source>
</evidence>
<reference evidence="6 7" key="1">
    <citation type="submission" date="2020-11" db="EMBL/GenBank/DDBJ databases">
        <authorList>
            <person name="Wallbank WR R."/>
            <person name="Pardo Diaz C."/>
            <person name="Kozak K."/>
            <person name="Martin S."/>
            <person name="Jiggins C."/>
            <person name="Moest M."/>
            <person name="Warren A I."/>
            <person name="Generalovic N T."/>
            <person name="Byers J.R.P. K."/>
            <person name="Montejo-Kovacevich G."/>
            <person name="Yen C E."/>
        </authorList>
    </citation>
    <scope>NUCLEOTIDE SEQUENCE [LARGE SCALE GENOMIC DNA]</scope>
</reference>
<dbReference type="InterPro" id="IPR036440">
    <property type="entry name" value="Peptidase_C15-like_sf"/>
</dbReference>
<dbReference type="FunFam" id="3.40.630.20:FF:000008">
    <property type="entry name" value="Pyroglutamyl-peptidase 1"/>
    <property type="match status" value="1"/>
</dbReference>
<sequence>MDENLVIVTGFGPFVGHELVNASWEAVRLLPDSLEHDGKTHNIEKVLIPVQYDAVDEKVDEIWKRNPKLVIHCGVNGNANCIHLEQLAYNNQFCRPDFSGKILNSPSVCLDNAGSCCDTISTEIDVQSIVDKLFPDTEACNPLCICSRDVGNYLCGYIYLKSLDRDKKRCLFVHVPPIDQPFSSQTTSEAIRQIIEECLHQLKKTD</sequence>
<dbReference type="AlphaFoldDB" id="A0A7R8UDS7"/>
<dbReference type="OMA" id="KLAYNHK"/>
<keyword evidence="4" id="KW-0378">Hydrolase</keyword>
<keyword evidence="5" id="KW-0788">Thiol protease</keyword>
<organism evidence="6 7">
    <name type="scientific">Hermetia illucens</name>
    <name type="common">Black soldier fly</name>
    <dbReference type="NCBI Taxonomy" id="343691"/>
    <lineage>
        <taxon>Eukaryota</taxon>
        <taxon>Metazoa</taxon>
        <taxon>Ecdysozoa</taxon>
        <taxon>Arthropoda</taxon>
        <taxon>Hexapoda</taxon>
        <taxon>Insecta</taxon>
        <taxon>Pterygota</taxon>
        <taxon>Neoptera</taxon>
        <taxon>Endopterygota</taxon>
        <taxon>Diptera</taxon>
        <taxon>Brachycera</taxon>
        <taxon>Stratiomyomorpha</taxon>
        <taxon>Stratiomyidae</taxon>
        <taxon>Hermetiinae</taxon>
        <taxon>Hermetia</taxon>
    </lineage>
</organism>